<dbReference type="AlphaFoldDB" id="A0AAE0U2Y7"/>
<organism evidence="3 4">
    <name type="scientific">Sordaria brevicollis</name>
    <dbReference type="NCBI Taxonomy" id="83679"/>
    <lineage>
        <taxon>Eukaryota</taxon>
        <taxon>Fungi</taxon>
        <taxon>Dikarya</taxon>
        <taxon>Ascomycota</taxon>
        <taxon>Pezizomycotina</taxon>
        <taxon>Sordariomycetes</taxon>
        <taxon>Sordariomycetidae</taxon>
        <taxon>Sordariales</taxon>
        <taxon>Sordariaceae</taxon>
        <taxon>Sordaria</taxon>
    </lineage>
</organism>
<reference evidence="3" key="2">
    <citation type="submission" date="2023-07" db="EMBL/GenBank/DDBJ databases">
        <authorList>
            <consortium name="Lawrence Berkeley National Laboratory"/>
            <person name="Haridas S."/>
            <person name="Hensen N."/>
            <person name="Bonometti L."/>
            <person name="Westerberg I."/>
            <person name="Brannstrom I.O."/>
            <person name="Guillou S."/>
            <person name="Cros-Aarteil S."/>
            <person name="Calhoun S."/>
            <person name="Kuo A."/>
            <person name="Mondo S."/>
            <person name="Pangilinan J."/>
            <person name="Riley R."/>
            <person name="LaButti K."/>
            <person name="Andreopoulos B."/>
            <person name="Lipzen A."/>
            <person name="Chen C."/>
            <person name="Yanf M."/>
            <person name="Daum C."/>
            <person name="Ng V."/>
            <person name="Clum A."/>
            <person name="Steindorff A."/>
            <person name="Ohm R."/>
            <person name="Martin F."/>
            <person name="Silar P."/>
            <person name="Natvig D."/>
            <person name="Lalanne C."/>
            <person name="Gautier V."/>
            <person name="Ament-velasquez S.L."/>
            <person name="Kruys A."/>
            <person name="Hutchinson M.I."/>
            <person name="Powell A.J."/>
            <person name="Barry K."/>
            <person name="Miller A.N."/>
            <person name="Grigoriev I.V."/>
            <person name="Debuchy R."/>
            <person name="Gladieux P."/>
            <person name="Thoren M.H."/>
            <person name="Johannesson H."/>
        </authorList>
    </citation>
    <scope>NUCLEOTIDE SEQUENCE</scope>
    <source>
        <strain evidence="3">FGSC 1904</strain>
    </source>
</reference>
<proteinExistence type="predicted"/>
<dbReference type="Proteomes" id="UP001281003">
    <property type="component" value="Unassembled WGS sequence"/>
</dbReference>
<feature type="compositionally biased region" description="Polar residues" evidence="1">
    <location>
        <begin position="115"/>
        <end position="125"/>
    </location>
</feature>
<gene>
    <name evidence="3" type="ORF">B0T20DRAFT_100110</name>
</gene>
<evidence type="ECO:0000313" key="3">
    <source>
        <dbReference type="EMBL" id="KAK3388690.1"/>
    </source>
</evidence>
<evidence type="ECO:0008006" key="5">
    <source>
        <dbReference type="Google" id="ProtNLM"/>
    </source>
</evidence>
<keyword evidence="2" id="KW-0732">Signal</keyword>
<evidence type="ECO:0000256" key="1">
    <source>
        <dbReference type="SAM" id="MobiDB-lite"/>
    </source>
</evidence>
<sequence>MAWKKTNGKEGLVCVSNASLVVCLLFLSRSAADCGQFPNNPNVVCTIATVSVLTIKFKFSERGSLRWSKQREKSENNSQLPLPKPRLLDSPPTRMPRERPSRTMHHQVRVVGYSDMQTSKLRPKR</sequence>
<accession>A0AAE0U2Y7</accession>
<feature type="region of interest" description="Disordered" evidence="1">
    <location>
        <begin position="65"/>
        <end position="125"/>
    </location>
</feature>
<feature type="compositionally biased region" description="Basic and acidic residues" evidence="1">
    <location>
        <begin position="65"/>
        <end position="75"/>
    </location>
</feature>
<evidence type="ECO:0000313" key="4">
    <source>
        <dbReference type="Proteomes" id="UP001281003"/>
    </source>
</evidence>
<reference evidence="3" key="1">
    <citation type="journal article" date="2023" name="Mol. Phylogenet. Evol.">
        <title>Genome-scale phylogeny and comparative genomics of the fungal order Sordariales.</title>
        <authorList>
            <person name="Hensen N."/>
            <person name="Bonometti L."/>
            <person name="Westerberg I."/>
            <person name="Brannstrom I.O."/>
            <person name="Guillou S."/>
            <person name="Cros-Aarteil S."/>
            <person name="Calhoun S."/>
            <person name="Haridas S."/>
            <person name="Kuo A."/>
            <person name="Mondo S."/>
            <person name="Pangilinan J."/>
            <person name="Riley R."/>
            <person name="LaButti K."/>
            <person name="Andreopoulos B."/>
            <person name="Lipzen A."/>
            <person name="Chen C."/>
            <person name="Yan M."/>
            <person name="Daum C."/>
            <person name="Ng V."/>
            <person name="Clum A."/>
            <person name="Steindorff A."/>
            <person name="Ohm R.A."/>
            <person name="Martin F."/>
            <person name="Silar P."/>
            <person name="Natvig D.O."/>
            <person name="Lalanne C."/>
            <person name="Gautier V."/>
            <person name="Ament-Velasquez S.L."/>
            <person name="Kruys A."/>
            <person name="Hutchinson M.I."/>
            <person name="Powell A.J."/>
            <person name="Barry K."/>
            <person name="Miller A.N."/>
            <person name="Grigoriev I.V."/>
            <person name="Debuchy R."/>
            <person name="Gladieux P."/>
            <person name="Hiltunen Thoren M."/>
            <person name="Johannesson H."/>
        </authorList>
    </citation>
    <scope>NUCLEOTIDE SEQUENCE</scope>
    <source>
        <strain evidence="3">FGSC 1904</strain>
    </source>
</reference>
<protein>
    <recommendedName>
        <fullName evidence="5">Secreted protein</fullName>
    </recommendedName>
</protein>
<feature type="chain" id="PRO_5042211985" description="Secreted protein" evidence="2">
    <location>
        <begin position="33"/>
        <end position="125"/>
    </location>
</feature>
<evidence type="ECO:0000256" key="2">
    <source>
        <dbReference type="SAM" id="SignalP"/>
    </source>
</evidence>
<name>A0AAE0U2Y7_SORBR</name>
<dbReference type="EMBL" id="JAUTDP010000015">
    <property type="protein sequence ID" value="KAK3388690.1"/>
    <property type="molecule type" value="Genomic_DNA"/>
</dbReference>
<comment type="caution">
    <text evidence="3">The sequence shown here is derived from an EMBL/GenBank/DDBJ whole genome shotgun (WGS) entry which is preliminary data.</text>
</comment>
<keyword evidence="4" id="KW-1185">Reference proteome</keyword>
<feature type="signal peptide" evidence="2">
    <location>
        <begin position="1"/>
        <end position="32"/>
    </location>
</feature>